<dbReference type="HOGENOM" id="CLU_033631_3_1_10"/>
<dbReference type="InterPro" id="IPR006694">
    <property type="entry name" value="Fatty_acid_hydroxylase"/>
</dbReference>
<reference evidence="7 8" key="1">
    <citation type="submission" date="2008-06" db="EMBL/GenBank/DDBJ databases">
        <title>Complete sequence of Chloroherpeton thalassium ATCC 35110.</title>
        <authorList>
            <consortium name="US DOE Joint Genome Institute"/>
            <person name="Lucas S."/>
            <person name="Copeland A."/>
            <person name="Lapidus A."/>
            <person name="Glavina del Rio T."/>
            <person name="Dalin E."/>
            <person name="Tice H."/>
            <person name="Bruce D."/>
            <person name="Goodwin L."/>
            <person name="Pitluck S."/>
            <person name="Schmutz J."/>
            <person name="Larimer F."/>
            <person name="Land M."/>
            <person name="Hauser L."/>
            <person name="Kyrpides N."/>
            <person name="Mikhailova N."/>
            <person name="Liu Z."/>
            <person name="Li T."/>
            <person name="Zhao F."/>
            <person name="Overmann J."/>
            <person name="Bryant D.A."/>
            <person name="Richardson P."/>
        </authorList>
    </citation>
    <scope>NUCLEOTIDE SEQUENCE [LARGE SCALE GENOMIC DNA]</scope>
    <source>
        <strain evidence="8">ATCC 35110 / GB-78</strain>
    </source>
</reference>
<keyword evidence="2 5" id="KW-0812">Transmembrane</keyword>
<keyword evidence="4 5" id="KW-0472">Membrane</keyword>
<organism evidence="7 8">
    <name type="scientific">Chloroherpeton thalassium (strain ATCC 35110 / GB-78)</name>
    <dbReference type="NCBI Taxonomy" id="517418"/>
    <lineage>
        <taxon>Bacteria</taxon>
        <taxon>Pseudomonadati</taxon>
        <taxon>Chlorobiota</taxon>
        <taxon>Chlorobiia</taxon>
        <taxon>Chlorobiales</taxon>
        <taxon>Chloroherpetonaceae</taxon>
        <taxon>Chloroherpeton</taxon>
    </lineage>
</organism>
<dbReference type="STRING" id="517418.Ctha_2573"/>
<comment type="subcellular location">
    <subcellularLocation>
        <location evidence="1">Membrane</location>
    </subcellularLocation>
</comment>
<dbReference type="eggNOG" id="COG3000">
    <property type="taxonomic scope" value="Bacteria"/>
</dbReference>
<sequence length="284" mass="33089">MPDAEQLLQMLTTPEVIATAIIIASALVYIILERFFPYSKDQKFLRNGFFNDLVMYTLLQTYLLGFAINFLIKWMDSTSGLSRLQLVSDWPIWAQLLFFTIVHDFYIYWFHRWQHRNEYLWRLHEAHHSVTAVDWLAGSRSHALEILINQTVEFAPIVLLGAAPEVALYKGVIDAVWGMYIHANLNVKSGFMVYIINGPEQHRWHHAIEITAGGINYGTKLAIWDTLFDTLVMPKEKPKGYGITNEYPLSDSNAPILTQFWQDFVNYFRQQFYAFRPMKQPSEA</sequence>
<evidence type="ECO:0000256" key="1">
    <source>
        <dbReference type="ARBA" id="ARBA00004370"/>
    </source>
</evidence>
<dbReference type="GO" id="GO:0016020">
    <property type="term" value="C:membrane"/>
    <property type="evidence" value="ECO:0007669"/>
    <property type="project" value="UniProtKB-SubCell"/>
</dbReference>
<dbReference type="Proteomes" id="UP000001208">
    <property type="component" value="Chromosome"/>
</dbReference>
<dbReference type="GO" id="GO:0008610">
    <property type="term" value="P:lipid biosynthetic process"/>
    <property type="evidence" value="ECO:0007669"/>
    <property type="project" value="InterPro"/>
</dbReference>
<dbReference type="InterPro" id="IPR050307">
    <property type="entry name" value="Sterol_Desaturase_Related"/>
</dbReference>
<name>B3QY56_CHLT3</name>
<dbReference type="AlphaFoldDB" id="B3QY56"/>
<evidence type="ECO:0000313" key="7">
    <source>
        <dbReference type="EMBL" id="ACF15022.1"/>
    </source>
</evidence>
<evidence type="ECO:0000256" key="4">
    <source>
        <dbReference type="ARBA" id="ARBA00023136"/>
    </source>
</evidence>
<evidence type="ECO:0000259" key="6">
    <source>
        <dbReference type="Pfam" id="PF04116"/>
    </source>
</evidence>
<feature type="transmembrane region" description="Helical" evidence="5">
    <location>
        <begin position="92"/>
        <end position="110"/>
    </location>
</feature>
<evidence type="ECO:0000256" key="3">
    <source>
        <dbReference type="ARBA" id="ARBA00022989"/>
    </source>
</evidence>
<gene>
    <name evidence="7" type="ordered locus">Ctha_2573</name>
</gene>
<dbReference type="RefSeq" id="WP_012501104.1">
    <property type="nucleotide sequence ID" value="NC_011026.1"/>
</dbReference>
<feature type="domain" description="Fatty acid hydroxylase" evidence="6">
    <location>
        <begin position="97"/>
        <end position="230"/>
    </location>
</feature>
<feature type="transmembrane region" description="Helical" evidence="5">
    <location>
        <begin position="16"/>
        <end position="32"/>
    </location>
</feature>
<dbReference type="EMBL" id="CP001100">
    <property type="protein sequence ID" value="ACF15022.1"/>
    <property type="molecule type" value="Genomic_DNA"/>
</dbReference>
<protein>
    <submittedName>
        <fullName evidence="7">Fatty acid hydroxylase</fullName>
    </submittedName>
</protein>
<feature type="transmembrane region" description="Helical" evidence="5">
    <location>
        <begin position="53"/>
        <end position="72"/>
    </location>
</feature>
<dbReference type="GO" id="GO:0016491">
    <property type="term" value="F:oxidoreductase activity"/>
    <property type="evidence" value="ECO:0007669"/>
    <property type="project" value="InterPro"/>
</dbReference>
<dbReference type="PANTHER" id="PTHR11863">
    <property type="entry name" value="STEROL DESATURASE"/>
    <property type="match status" value="1"/>
</dbReference>
<accession>B3QY56</accession>
<dbReference type="GO" id="GO:0005506">
    <property type="term" value="F:iron ion binding"/>
    <property type="evidence" value="ECO:0007669"/>
    <property type="project" value="InterPro"/>
</dbReference>
<evidence type="ECO:0000256" key="2">
    <source>
        <dbReference type="ARBA" id="ARBA00022692"/>
    </source>
</evidence>
<dbReference type="KEGG" id="cts:Ctha_2573"/>
<evidence type="ECO:0000256" key="5">
    <source>
        <dbReference type="SAM" id="Phobius"/>
    </source>
</evidence>
<evidence type="ECO:0000313" key="8">
    <source>
        <dbReference type="Proteomes" id="UP000001208"/>
    </source>
</evidence>
<keyword evidence="3 5" id="KW-1133">Transmembrane helix</keyword>
<proteinExistence type="predicted"/>
<keyword evidence="8" id="KW-1185">Reference proteome</keyword>
<dbReference type="Pfam" id="PF04116">
    <property type="entry name" value="FA_hydroxylase"/>
    <property type="match status" value="1"/>
</dbReference>